<feature type="transmembrane region" description="Helical" evidence="1">
    <location>
        <begin position="117"/>
        <end position="138"/>
    </location>
</feature>
<name>A0A343UJG6_9CRUS</name>
<reference evidence="2" key="1">
    <citation type="journal article" date="2017" name="Mitochondrial DNA Part B Resour">
        <title>The complete mitochondrial genome of the pentastomid Armillifer grandis (Pentastomida) from the Democratic Republic of Congo.</title>
        <authorList>
            <person name="Grau J.H."/>
            <person name="Dunlop J.A."/>
            <person name="Meixner M."/>
            <person name="Tappe D."/>
        </authorList>
    </citation>
    <scope>NUCLEOTIDE SEQUENCE</scope>
</reference>
<geneLocation type="mitochondrion" evidence="2"/>
<evidence type="ECO:0000256" key="1">
    <source>
        <dbReference type="SAM" id="Phobius"/>
    </source>
</evidence>
<dbReference type="EMBL" id="KY914472">
    <property type="protein sequence ID" value="AVC55716.1"/>
    <property type="molecule type" value="Genomic_DNA"/>
</dbReference>
<keyword evidence="2" id="KW-0496">Mitochondrion</keyword>
<dbReference type="CTD" id="36275909"/>
<keyword evidence="1" id="KW-0472">Membrane</keyword>
<proteinExistence type="predicted"/>
<accession>A0A343UJG6</accession>
<feature type="transmembrane region" description="Helical" evidence="1">
    <location>
        <begin position="80"/>
        <end position="97"/>
    </location>
</feature>
<protein>
    <submittedName>
        <fullName evidence="2">NADH dehydrogenase subunit 6</fullName>
    </submittedName>
</protein>
<sequence length="150" mass="16613">MLWIIMMLTNSALFATLSNPLLMTLSLILQTMLMSFTLNTYLNTPWYPIIISLIMIGGALIIFLYLSTLGPNTIMQPEKIKWSLLTPLALLPLLTTSSPLPAPLTNNPSITLSSNYIPLPLLLMLIIIMTLMSSSMILSNMKSPLRSTSK</sequence>
<organism evidence="2">
    <name type="scientific">Armillifer grandis</name>
    <dbReference type="NCBI Taxonomy" id="1529463"/>
    <lineage>
        <taxon>Eukaryota</taxon>
        <taxon>Metazoa</taxon>
        <taxon>Ecdysozoa</taxon>
        <taxon>Arthropoda</taxon>
        <taxon>Crustacea</taxon>
        <taxon>Oligostraca</taxon>
        <taxon>Ichthyostraca</taxon>
        <taxon>Pentastomida</taxon>
        <taxon>Porocephalida</taxon>
        <taxon>Armilliferidae</taxon>
        <taxon>Armillifer</taxon>
    </lineage>
</organism>
<keyword evidence="1" id="KW-0812">Transmembrane</keyword>
<dbReference type="RefSeq" id="YP_009469102.1">
    <property type="nucleotide sequence ID" value="NC_037187.1"/>
</dbReference>
<dbReference type="GeneID" id="36275909"/>
<feature type="transmembrane region" description="Helical" evidence="1">
    <location>
        <begin position="46"/>
        <end position="68"/>
    </location>
</feature>
<evidence type="ECO:0000313" key="2">
    <source>
        <dbReference type="EMBL" id="AVC55716.1"/>
    </source>
</evidence>
<keyword evidence="1" id="KW-1133">Transmembrane helix</keyword>
<feature type="transmembrane region" description="Helical" evidence="1">
    <location>
        <begin position="12"/>
        <end position="34"/>
    </location>
</feature>
<dbReference type="AlphaFoldDB" id="A0A343UJG6"/>